<comment type="caution">
    <text evidence="2">The sequence shown here is derived from an EMBL/GenBank/DDBJ whole genome shotgun (WGS) entry which is preliminary data.</text>
</comment>
<name>A0AAW2ZPA8_9EUKA</name>
<gene>
    <name evidence="2" type="ORF">AKO1_009972</name>
</gene>
<proteinExistence type="inferred from homology"/>
<sequence length="122" mass="14236">MSVLTVRLVRSFEYRNVKNMVLKNVDLENTTTEQLLDVVLKEIDANRAYLPHRGRKYDTIKIYYKAHQNKPNHLVINLGDDDTHILKPGLTLAAQGIEQETELSCFINEEYEAYKSNPENKW</sequence>
<keyword evidence="3" id="KW-1185">Reference proteome</keyword>
<accession>A0AAW2ZPA8</accession>
<reference evidence="2 3" key="1">
    <citation type="submission" date="2024-03" db="EMBL/GenBank/DDBJ databases">
        <title>The Acrasis kona genome and developmental transcriptomes reveal deep origins of eukaryotic multicellular pathways.</title>
        <authorList>
            <person name="Sheikh S."/>
            <person name="Fu C.-J."/>
            <person name="Brown M.W."/>
            <person name="Baldauf S.L."/>
        </authorList>
    </citation>
    <scope>NUCLEOTIDE SEQUENCE [LARGE SCALE GENOMIC DNA]</scope>
    <source>
        <strain evidence="2 3">ATCC MYA-3509</strain>
    </source>
</reference>
<dbReference type="InterPro" id="IPR018794">
    <property type="entry name" value="UPF0538"/>
</dbReference>
<dbReference type="PANTHER" id="PTHR18444:SF9">
    <property type="entry name" value="UPF0538 PROTEIN C2ORF76"/>
    <property type="match status" value="1"/>
</dbReference>
<evidence type="ECO:0000313" key="2">
    <source>
        <dbReference type="EMBL" id="KAL0491278.1"/>
    </source>
</evidence>
<dbReference type="AlphaFoldDB" id="A0AAW2ZPA8"/>
<dbReference type="PANTHER" id="PTHR18444">
    <property type="entry name" value="UPF0538 FAMILY MEMBER"/>
    <property type="match status" value="1"/>
</dbReference>
<evidence type="ECO:0000256" key="1">
    <source>
        <dbReference type="ARBA" id="ARBA00007176"/>
    </source>
</evidence>
<dbReference type="Proteomes" id="UP001431209">
    <property type="component" value="Unassembled WGS sequence"/>
</dbReference>
<protein>
    <submittedName>
        <fullName evidence="2">Uncharacterized protein</fullName>
    </submittedName>
</protein>
<dbReference type="Pfam" id="PF10209">
    <property type="entry name" value="DUF2340"/>
    <property type="match status" value="1"/>
</dbReference>
<dbReference type="EMBL" id="JAOPGA020001779">
    <property type="protein sequence ID" value="KAL0491278.1"/>
    <property type="molecule type" value="Genomic_DNA"/>
</dbReference>
<evidence type="ECO:0000313" key="3">
    <source>
        <dbReference type="Proteomes" id="UP001431209"/>
    </source>
</evidence>
<organism evidence="2 3">
    <name type="scientific">Acrasis kona</name>
    <dbReference type="NCBI Taxonomy" id="1008807"/>
    <lineage>
        <taxon>Eukaryota</taxon>
        <taxon>Discoba</taxon>
        <taxon>Heterolobosea</taxon>
        <taxon>Tetramitia</taxon>
        <taxon>Eutetramitia</taxon>
        <taxon>Acrasidae</taxon>
        <taxon>Acrasis</taxon>
    </lineage>
</organism>
<comment type="similarity">
    <text evidence="1">Belongs to the UPF0538 family.</text>
</comment>